<dbReference type="Proteomes" id="UP000184231">
    <property type="component" value="Unassembled WGS sequence"/>
</dbReference>
<dbReference type="GO" id="GO:0016787">
    <property type="term" value="F:hydrolase activity"/>
    <property type="evidence" value="ECO:0007669"/>
    <property type="project" value="InterPro"/>
</dbReference>
<reference evidence="3 4" key="1">
    <citation type="submission" date="2016-11" db="EMBL/GenBank/DDBJ databases">
        <authorList>
            <person name="Jaros S."/>
            <person name="Januszkiewicz K."/>
            <person name="Wedrychowicz H."/>
        </authorList>
    </citation>
    <scope>NUCLEOTIDE SEQUENCE [LARGE SCALE GENOMIC DNA]</scope>
    <source>
        <strain evidence="3 4">CGMCC 1.8863</strain>
    </source>
</reference>
<evidence type="ECO:0000313" key="3">
    <source>
        <dbReference type="EMBL" id="SHJ46565.1"/>
    </source>
</evidence>
<organism evidence="3 4">
    <name type="scientific">Arenibacter nanhaiticus</name>
    <dbReference type="NCBI Taxonomy" id="558155"/>
    <lineage>
        <taxon>Bacteria</taxon>
        <taxon>Pseudomonadati</taxon>
        <taxon>Bacteroidota</taxon>
        <taxon>Flavobacteriia</taxon>
        <taxon>Flavobacteriales</taxon>
        <taxon>Flavobacteriaceae</taxon>
        <taxon>Arenibacter</taxon>
    </lineage>
</organism>
<feature type="domain" description="3-keto-alpha-glucoside-1,2-lyase/3-keto-2-hydroxy-glucal hydratase" evidence="2">
    <location>
        <begin position="147"/>
        <end position="312"/>
    </location>
</feature>
<protein>
    <recommendedName>
        <fullName evidence="2">3-keto-alpha-glucoside-1,2-lyase/3-keto-2-hydroxy-glucal hydratase domain-containing protein</fullName>
    </recommendedName>
</protein>
<evidence type="ECO:0000259" key="2">
    <source>
        <dbReference type="Pfam" id="PF06439"/>
    </source>
</evidence>
<keyword evidence="4" id="KW-1185">Reference proteome</keyword>
<dbReference type="Gene3D" id="2.60.120.560">
    <property type="entry name" value="Exo-inulinase, domain 1"/>
    <property type="match status" value="1"/>
</dbReference>
<accession>A0A1M6JIY4</accession>
<feature type="chain" id="PRO_5013268824" description="3-keto-alpha-glucoside-1,2-lyase/3-keto-2-hydroxy-glucal hydratase domain-containing protein" evidence="1">
    <location>
        <begin position="30"/>
        <end position="322"/>
    </location>
</feature>
<proteinExistence type="predicted"/>
<keyword evidence="1" id="KW-0732">Signal</keyword>
<dbReference type="EMBL" id="FQYX01000022">
    <property type="protein sequence ID" value="SHJ46565.1"/>
    <property type="molecule type" value="Genomic_DNA"/>
</dbReference>
<feature type="signal peptide" evidence="1">
    <location>
        <begin position="1"/>
        <end position="29"/>
    </location>
</feature>
<name>A0A1M6JIY4_9FLAO</name>
<evidence type="ECO:0000313" key="4">
    <source>
        <dbReference type="Proteomes" id="UP000184231"/>
    </source>
</evidence>
<dbReference type="InterPro" id="IPR010496">
    <property type="entry name" value="AL/BT2_dom"/>
</dbReference>
<dbReference type="AlphaFoldDB" id="A0A1M6JIY4"/>
<sequence>MVYIMKRTSKLFLAGLGLVLASFSTTAYGQETKQLEGRWNMVISKDGKELPSWLEVRHSGSHTLVGRFVYAMGSARPISEIKLVGDKFRFAIPPQWEEGNSDLVFEGTMDGEALEGTMLYTDGNTYDWVAKRAPILKYTDKVVWDKPIKLFNGKDLNGWKAMGENQWVVENGILKSPHPGANLMSEEKFTDFKLHVEFRYPEGSNSGIYLRGRYEVQIIDSKGSEPSDILFGGVYGFLEPNEMAAKSAGEWQTYDITLIGRRVTIVANGKTIINDQVIPGITGGALDNDEAEAGPFLIQGDHGPVEFRNIVVTPIKKSSQAK</sequence>
<dbReference type="STRING" id="558155.SAMN04487911_12217"/>
<dbReference type="Pfam" id="PF06439">
    <property type="entry name" value="3keto-disac_hyd"/>
    <property type="match status" value="1"/>
</dbReference>
<evidence type="ECO:0000256" key="1">
    <source>
        <dbReference type="SAM" id="SignalP"/>
    </source>
</evidence>
<gene>
    <name evidence="3" type="ORF">SAMN04487911_12217</name>
</gene>